<name>A0A5K7S853_9BACT</name>
<evidence type="ECO:0000313" key="2">
    <source>
        <dbReference type="Proteomes" id="UP001193389"/>
    </source>
</evidence>
<sequence>MGKSKGHRTKIWKREERERFGMQNFQLLLLTLIKLIQK</sequence>
<gene>
    <name evidence="1" type="ORF">AQPE_1895</name>
</gene>
<reference evidence="1" key="1">
    <citation type="journal article" date="2020" name="Int. J. Syst. Evol. Microbiol.">
        <title>Aquipluma nitroreducens gen. nov. sp. nov., a novel facultatively anaerobic bacterium isolated from a freshwater lake.</title>
        <authorList>
            <person name="Watanabe M."/>
            <person name="Kojima H."/>
            <person name="Fukui M."/>
        </authorList>
    </citation>
    <scope>NUCLEOTIDE SEQUENCE</scope>
    <source>
        <strain evidence="1">MeG22</strain>
    </source>
</reference>
<dbReference type="Proteomes" id="UP001193389">
    <property type="component" value="Chromosome"/>
</dbReference>
<organism evidence="1 2">
    <name type="scientific">Aquipluma nitroreducens</name>
    <dbReference type="NCBI Taxonomy" id="2010828"/>
    <lineage>
        <taxon>Bacteria</taxon>
        <taxon>Pseudomonadati</taxon>
        <taxon>Bacteroidota</taxon>
        <taxon>Bacteroidia</taxon>
        <taxon>Marinilabiliales</taxon>
        <taxon>Prolixibacteraceae</taxon>
        <taxon>Aquipluma</taxon>
    </lineage>
</organism>
<accession>A0A5K7S853</accession>
<proteinExistence type="predicted"/>
<keyword evidence="2" id="KW-1185">Reference proteome</keyword>
<dbReference type="AlphaFoldDB" id="A0A5K7S853"/>
<evidence type="ECO:0000313" key="1">
    <source>
        <dbReference type="EMBL" id="BBE17738.1"/>
    </source>
</evidence>
<dbReference type="EMBL" id="AP018694">
    <property type="protein sequence ID" value="BBE17738.1"/>
    <property type="molecule type" value="Genomic_DNA"/>
</dbReference>
<dbReference type="KEGG" id="anf:AQPE_1895"/>
<protein>
    <submittedName>
        <fullName evidence="1">Uncharacterized protein</fullName>
    </submittedName>
</protein>